<reference evidence="2" key="1">
    <citation type="submission" date="2020-11" db="EMBL/GenBank/DDBJ databases">
        <authorList>
            <consortium name="DOE Joint Genome Institute"/>
            <person name="Ahrendt S."/>
            <person name="Riley R."/>
            <person name="Andreopoulos W."/>
            <person name="Labutti K."/>
            <person name="Pangilinan J."/>
            <person name="Ruiz-Duenas F.J."/>
            <person name="Barrasa J.M."/>
            <person name="Sanchez-Garcia M."/>
            <person name="Camarero S."/>
            <person name="Miyauchi S."/>
            <person name="Serrano A."/>
            <person name="Linde D."/>
            <person name="Babiker R."/>
            <person name="Drula E."/>
            <person name="Ayuso-Fernandez I."/>
            <person name="Pacheco R."/>
            <person name="Padilla G."/>
            <person name="Ferreira P."/>
            <person name="Barriuso J."/>
            <person name="Kellner H."/>
            <person name="Castanera R."/>
            <person name="Alfaro M."/>
            <person name="Ramirez L."/>
            <person name="Pisabarro A.G."/>
            <person name="Kuo A."/>
            <person name="Tritt A."/>
            <person name="Lipzen A."/>
            <person name="He G."/>
            <person name="Yan M."/>
            <person name="Ng V."/>
            <person name="Cullen D."/>
            <person name="Martin F."/>
            <person name="Rosso M.-N."/>
            <person name="Henrissat B."/>
            <person name="Hibbett D."/>
            <person name="Martinez A.T."/>
            <person name="Grigoriev I.V."/>
        </authorList>
    </citation>
    <scope>NUCLEOTIDE SEQUENCE</scope>
    <source>
        <strain evidence="2">AH 40177</strain>
    </source>
</reference>
<feature type="transmembrane region" description="Helical" evidence="1">
    <location>
        <begin position="61"/>
        <end position="83"/>
    </location>
</feature>
<protein>
    <submittedName>
        <fullName evidence="2">Uncharacterized protein</fullName>
    </submittedName>
</protein>
<feature type="transmembrane region" description="Helical" evidence="1">
    <location>
        <begin position="27"/>
        <end position="49"/>
    </location>
</feature>
<gene>
    <name evidence="2" type="ORF">BDP27DRAFT_1424607</name>
</gene>
<evidence type="ECO:0000256" key="1">
    <source>
        <dbReference type="SAM" id="Phobius"/>
    </source>
</evidence>
<proteinExistence type="predicted"/>
<accession>A0A9P5U5C0</accession>
<sequence>MSTGNLVDPSEVEELTDILVGTAGPDFTMMVFVIFFYGVHTMLFSLYVYLQIQQRGQKRYYQISVLLLYMLATAALVLTILGYNQETLFIISILLGGDPLTDPAQGHFSALNNIGTAEAAVYVAAK</sequence>
<keyword evidence="1" id="KW-1133">Transmembrane helix</keyword>
<evidence type="ECO:0000313" key="3">
    <source>
        <dbReference type="Proteomes" id="UP000772434"/>
    </source>
</evidence>
<name>A0A9P5U5C0_9AGAR</name>
<dbReference type="EMBL" id="JADNRY010000100">
    <property type="protein sequence ID" value="KAF9065628.1"/>
    <property type="molecule type" value="Genomic_DNA"/>
</dbReference>
<keyword evidence="1" id="KW-0472">Membrane</keyword>
<dbReference type="Proteomes" id="UP000772434">
    <property type="component" value="Unassembled WGS sequence"/>
</dbReference>
<comment type="caution">
    <text evidence="2">The sequence shown here is derived from an EMBL/GenBank/DDBJ whole genome shotgun (WGS) entry which is preliminary data.</text>
</comment>
<keyword evidence="1" id="KW-0812">Transmembrane</keyword>
<evidence type="ECO:0000313" key="2">
    <source>
        <dbReference type="EMBL" id="KAF9065628.1"/>
    </source>
</evidence>
<organism evidence="2 3">
    <name type="scientific">Rhodocollybia butyracea</name>
    <dbReference type="NCBI Taxonomy" id="206335"/>
    <lineage>
        <taxon>Eukaryota</taxon>
        <taxon>Fungi</taxon>
        <taxon>Dikarya</taxon>
        <taxon>Basidiomycota</taxon>
        <taxon>Agaricomycotina</taxon>
        <taxon>Agaricomycetes</taxon>
        <taxon>Agaricomycetidae</taxon>
        <taxon>Agaricales</taxon>
        <taxon>Marasmiineae</taxon>
        <taxon>Omphalotaceae</taxon>
        <taxon>Rhodocollybia</taxon>
    </lineage>
</organism>
<dbReference type="AlphaFoldDB" id="A0A9P5U5C0"/>
<keyword evidence="3" id="KW-1185">Reference proteome</keyword>
<dbReference type="OrthoDB" id="3226582at2759"/>